<dbReference type="SUPFAM" id="SSF81296">
    <property type="entry name" value="E set domains"/>
    <property type="match status" value="1"/>
</dbReference>
<dbReference type="EMBL" id="FPHE01000004">
    <property type="protein sequence ID" value="SFV50433.1"/>
    <property type="molecule type" value="Genomic_DNA"/>
</dbReference>
<feature type="domain" description="Sulphur oxidation protein SoxZ" evidence="1">
    <location>
        <begin position="2"/>
        <end position="94"/>
    </location>
</feature>
<dbReference type="NCBIfam" id="TIGR04490">
    <property type="entry name" value="SoxZ_true"/>
    <property type="match status" value="1"/>
</dbReference>
<accession>A0A1W1BA56</accession>
<dbReference type="Pfam" id="PF08770">
    <property type="entry name" value="SoxZ"/>
    <property type="match status" value="1"/>
</dbReference>
<name>A0A1W1BA56_9ZZZZ</name>
<organism evidence="2">
    <name type="scientific">hydrothermal vent metagenome</name>
    <dbReference type="NCBI Taxonomy" id="652676"/>
    <lineage>
        <taxon>unclassified sequences</taxon>
        <taxon>metagenomes</taxon>
        <taxon>ecological metagenomes</taxon>
    </lineage>
</organism>
<protein>
    <submittedName>
        <fullName evidence="2">Sulfur oxidation protein SoxZ</fullName>
    </submittedName>
</protein>
<dbReference type="Gene3D" id="2.60.40.10">
    <property type="entry name" value="Immunoglobulins"/>
    <property type="match status" value="1"/>
</dbReference>
<dbReference type="InterPro" id="IPR014756">
    <property type="entry name" value="Ig_E-set"/>
</dbReference>
<dbReference type="InterPro" id="IPR014880">
    <property type="entry name" value="SoxZ_dom"/>
</dbReference>
<reference evidence="2" key="1">
    <citation type="submission" date="2016-10" db="EMBL/GenBank/DDBJ databases">
        <authorList>
            <person name="de Groot N.N."/>
        </authorList>
    </citation>
    <scope>NUCLEOTIDE SEQUENCE</scope>
</reference>
<sequence length="97" mass="10726">MKVKAKLKGDVVKVKVLAKHMNVGPEEAEKKKVEANFITSVVAKANDKVVFEMSGSGFISKNPLFKFKFKGAKKGDELEVTWTDLKGNTKSKKAKIK</sequence>
<dbReference type="AlphaFoldDB" id="A0A1W1BA56"/>
<evidence type="ECO:0000313" key="2">
    <source>
        <dbReference type="EMBL" id="SFV50433.1"/>
    </source>
</evidence>
<gene>
    <name evidence="2" type="ORF">MNB_SV-12-750</name>
</gene>
<proteinExistence type="predicted"/>
<dbReference type="InterPro" id="IPR013783">
    <property type="entry name" value="Ig-like_fold"/>
</dbReference>
<evidence type="ECO:0000259" key="1">
    <source>
        <dbReference type="Pfam" id="PF08770"/>
    </source>
</evidence>
<dbReference type="InterPro" id="IPR030995">
    <property type="entry name" value="SoxZ"/>
</dbReference>